<proteinExistence type="predicted"/>
<feature type="transmembrane region" description="Helical" evidence="1">
    <location>
        <begin position="25"/>
        <end position="52"/>
    </location>
</feature>
<reference evidence="2 3" key="1">
    <citation type="submission" date="2019-03" db="EMBL/GenBank/DDBJ databases">
        <title>Genomic Encyclopedia of Archaeal and Bacterial Type Strains, Phase II (KMG-II): from individual species to whole genera.</title>
        <authorList>
            <person name="Goeker M."/>
        </authorList>
    </citation>
    <scope>NUCLEOTIDE SEQUENCE [LARGE SCALE GENOMIC DNA]</scope>
    <source>
        <strain evidence="2 3">DSM 28323</strain>
    </source>
</reference>
<feature type="transmembrane region" description="Helical" evidence="1">
    <location>
        <begin position="401"/>
        <end position="418"/>
    </location>
</feature>
<protein>
    <submittedName>
        <fullName evidence="2">ATP/ADP translocase</fullName>
    </submittedName>
</protein>
<accession>A0A4R6IT46</accession>
<dbReference type="InterPro" id="IPR036259">
    <property type="entry name" value="MFS_trans_sf"/>
</dbReference>
<keyword evidence="1" id="KW-0472">Membrane</keyword>
<dbReference type="AlphaFoldDB" id="A0A4R6IT46"/>
<feature type="transmembrane region" description="Helical" evidence="1">
    <location>
        <begin position="89"/>
        <end position="108"/>
    </location>
</feature>
<feature type="transmembrane region" description="Helical" evidence="1">
    <location>
        <begin position="270"/>
        <end position="290"/>
    </location>
</feature>
<dbReference type="CDD" id="cd06174">
    <property type="entry name" value="MFS"/>
    <property type="match status" value="1"/>
</dbReference>
<feature type="transmembrane region" description="Helical" evidence="1">
    <location>
        <begin position="120"/>
        <end position="139"/>
    </location>
</feature>
<feature type="transmembrane region" description="Helical" evidence="1">
    <location>
        <begin position="302"/>
        <end position="321"/>
    </location>
</feature>
<name>A0A4R6IT46_9BACT</name>
<feature type="transmembrane region" description="Helical" evidence="1">
    <location>
        <begin position="232"/>
        <end position="250"/>
    </location>
</feature>
<sequence>MSKVSAISKTLNRIFNIEKGEKKDILLLVCFSFLNGISFVFYSTATVSVFISTFKADMLPYAFIASGIVGFILWYLFARIQQYLSFGRLLSSGYLFLLVSIAFLFLMAQRSGNEGWYFSMFVWMRFFTFLNAVMFGGVFARIFNMQQGKRLFALISAGDVVSQMLGYFSVPLLLRNAGVSALLWICMGGIVLQLCLILFLNKYYREKFITNQPKPGALNTIEQKQDGNTRSYYSLMFLVSLLPMLGFYYVDYMFLNELKLEYTSGQAVAGFLGLFLGGVAIVELITRLFISGRLLTMYGLKFGINILPLTLLFSTLLIVFFALMPGFAGLVFSMIAFSKLLERVLRFSFNEPAYQIFYQPVPPEKRFSLRTRMEGVPKALGVIIAGLLILSFNLLGFKASLYLNLLFLAVLISWLFITKASYRHYCMMLAQFVKQKFSTVRNSTASETAAKAGEGSMIRMISPQEWTLYQEMNEYIVNAASDKSVNEKRYTAFLLETILPAVYFKEWFDRDPLIAQLLKAQFQASELLGEQIRILDLLSVVKKEEGFIKQQLMSKNPFISQVAAICLHKQKAVFDDKEKAVCKTWLQEMMGKQLWYFAAIQDIEDDPLLYDLRMAMDKENKALTHLVFDVLAFIYEPSAVAEIREGITGQQSGDSKMLAHELLENFFDQEIREKITGLYLHEETSTRLQVLQDVYPQQQLSVGERLVDIVRKEYQLVPLWLKLLALEAITVRDDPFKEGILLECLQSVHPLLAMSAAANLKVSYPESYLQAFDKLPLLQQKKMETLPSRWREDLKEIANHALPLNIPNVLLPILAPYSIREQESTTGHSLFMIQPKNIFDIQDAEMTHVNREQKMYVPRHSSDIFITQSTAGFKSNPALSFFN</sequence>
<comment type="caution">
    <text evidence="2">The sequence shown here is derived from an EMBL/GenBank/DDBJ whole genome shotgun (WGS) entry which is preliminary data.</text>
</comment>
<keyword evidence="1" id="KW-1133">Transmembrane helix</keyword>
<dbReference type="SUPFAM" id="SSF103473">
    <property type="entry name" value="MFS general substrate transporter"/>
    <property type="match status" value="1"/>
</dbReference>
<dbReference type="Proteomes" id="UP000295741">
    <property type="component" value="Unassembled WGS sequence"/>
</dbReference>
<evidence type="ECO:0000313" key="3">
    <source>
        <dbReference type="Proteomes" id="UP000295741"/>
    </source>
</evidence>
<dbReference type="EMBL" id="SNWP01000012">
    <property type="protein sequence ID" value="TDO25689.1"/>
    <property type="molecule type" value="Genomic_DNA"/>
</dbReference>
<feature type="transmembrane region" description="Helical" evidence="1">
    <location>
        <begin position="151"/>
        <end position="169"/>
    </location>
</feature>
<keyword evidence="3" id="KW-1185">Reference proteome</keyword>
<feature type="transmembrane region" description="Helical" evidence="1">
    <location>
        <begin position="58"/>
        <end position="77"/>
    </location>
</feature>
<dbReference type="OrthoDB" id="9810708at2"/>
<gene>
    <name evidence="2" type="ORF">BC659_2611</name>
</gene>
<feature type="transmembrane region" description="Helical" evidence="1">
    <location>
        <begin position="181"/>
        <end position="200"/>
    </location>
</feature>
<feature type="transmembrane region" description="Helical" evidence="1">
    <location>
        <begin position="375"/>
        <end position="395"/>
    </location>
</feature>
<keyword evidence="1" id="KW-0812">Transmembrane</keyword>
<evidence type="ECO:0000256" key="1">
    <source>
        <dbReference type="SAM" id="Phobius"/>
    </source>
</evidence>
<organism evidence="2 3">
    <name type="scientific">Sediminibacterium goheungense</name>
    <dbReference type="NCBI Taxonomy" id="1086393"/>
    <lineage>
        <taxon>Bacteria</taxon>
        <taxon>Pseudomonadati</taxon>
        <taxon>Bacteroidota</taxon>
        <taxon>Chitinophagia</taxon>
        <taxon>Chitinophagales</taxon>
        <taxon>Chitinophagaceae</taxon>
        <taxon>Sediminibacterium</taxon>
    </lineage>
</organism>
<dbReference type="RefSeq" id="WP_133475187.1">
    <property type="nucleotide sequence ID" value="NZ_SNWP01000012.1"/>
</dbReference>
<evidence type="ECO:0000313" key="2">
    <source>
        <dbReference type="EMBL" id="TDO25689.1"/>
    </source>
</evidence>